<accession>A0AAD3HM22</accession>
<dbReference type="Gene3D" id="3.40.50.300">
    <property type="entry name" value="P-loop containing nucleotide triphosphate hydrolases"/>
    <property type="match status" value="1"/>
</dbReference>
<reference evidence="6" key="1">
    <citation type="submission" date="2020-08" db="EMBL/GenBank/DDBJ databases">
        <authorList>
            <person name="Yamashita S."/>
            <person name="Nozaki H."/>
        </authorList>
    </citation>
    <scope>NUCLEOTIDE SEQUENCE</scope>
    <source>
        <strain evidence="6">NIES-4017</strain>
    </source>
</reference>
<evidence type="ECO:0000256" key="4">
    <source>
        <dbReference type="ARBA" id="ARBA00023004"/>
    </source>
</evidence>
<comment type="caution">
    <text evidence="6">The sequence shown here is derived from an EMBL/GenBank/DDBJ whole genome shotgun (WGS) entry which is preliminary data.</text>
</comment>
<gene>
    <name evidence="6" type="ORF">Agub_g7966</name>
    <name evidence="7" type="ORF">Agub_g7979</name>
</gene>
<keyword evidence="3" id="KW-0067">ATP-binding</keyword>
<dbReference type="PANTHER" id="PTHR23264:SF19">
    <property type="entry name" value="CYTOSOLIC FE-S CLUSTER ASSEMBLY FACTOR NUBP2"/>
    <property type="match status" value="1"/>
</dbReference>
<sequence>FMLPNPDEAVIWRGPRKNGLIKQFLKDVDWGALDFLVVDAPPGTSDEHITIAQCLQSAAVPSADGSSSAPSGTSGSSSTASAIIVTTPQDVAIIDVRKEVSFCRKVGLPVLGVVENMAGLVTPAGRCTFTTVGGEAQDVTSEVLALLAERFPGR</sequence>
<keyword evidence="5" id="KW-0411">Iron-sulfur</keyword>
<dbReference type="InterPro" id="IPR000808">
    <property type="entry name" value="Mrp-like_CS"/>
</dbReference>
<dbReference type="AlphaFoldDB" id="A0AAD3HM22"/>
<keyword evidence="4" id="KW-0408">Iron</keyword>
<proteinExistence type="predicted"/>
<evidence type="ECO:0000256" key="5">
    <source>
        <dbReference type="ARBA" id="ARBA00023014"/>
    </source>
</evidence>
<evidence type="ECO:0000313" key="8">
    <source>
        <dbReference type="Proteomes" id="UP001054857"/>
    </source>
</evidence>
<dbReference type="PROSITE" id="PS01215">
    <property type="entry name" value="MRP"/>
    <property type="match status" value="1"/>
</dbReference>
<dbReference type="GO" id="GO:0140663">
    <property type="term" value="F:ATP-dependent FeS chaperone activity"/>
    <property type="evidence" value="ECO:0007669"/>
    <property type="project" value="InterPro"/>
</dbReference>
<dbReference type="InterPro" id="IPR033756">
    <property type="entry name" value="YlxH/NBP35"/>
</dbReference>
<evidence type="ECO:0000256" key="2">
    <source>
        <dbReference type="ARBA" id="ARBA00022741"/>
    </source>
</evidence>
<evidence type="ECO:0000313" key="7">
    <source>
        <dbReference type="EMBL" id="GFR46397.1"/>
    </source>
</evidence>
<reference evidence="6 8" key="2">
    <citation type="journal article" date="2021" name="Sci. Rep.">
        <title>Genome sequencing of the multicellular alga Astrephomene provides insights into convergent evolution of germ-soma differentiation.</title>
        <authorList>
            <person name="Yamashita S."/>
            <person name="Yamamoto K."/>
            <person name="Matsuzaki R."/>
            <person name="Suzuki S."/>
            <person name="Yamaguchi H."/>
            <person name="Hirooka S."/>
            <person name="Minakuchi Y."/>
            <person name="Miyagishima S."/>
            <person name="Kawachi M."/>
            <person name="Toyoda A."/>
            <person name="Nozaki H."/>
        </authorList>
    </citation>
    <scope>NUCLEOTIDE SEQUENCE [LARGE SCALE GENOMIC DNA]</scope>
    <source>
        <strain evidence="6 8">NIES-4017</strain>
    </source>
</reference>
<keyword evidence="2" id="KW-0547">Nucleotide-binding</keyword>
<feature type="non-terminal residue" evidence="6">
    <location>
        <position position="1"/>
    </location>
</feature>
<dbReference type="EMBL" id="BMAR01000014">
    <property type="protein sequence ID" value="GFR46384.1"/>
    <property type="molecule type" value="Genomic_DNA"/>
</dbReference>
<evidence type="ECO:0000256" key="3">
    <source>
        <dbReference type="ARBA" id="ARBA00022840"/>
    </source>
</evidence>
<dbReference type="PANTHER" id="PTHR23264">
    <property type="entry name" value="NUCLEOTIDE-BINDING PROTEIN NBP35 YEAST -RELATED"/>
    <property type="match status" value="1"/>
</dbReference>
<dbReference type="Pfam" id="PF10609">
    <property type="entry name" value="ParA"/>
    <property type="match status" value="1"/>
</dbReference>
<evidence type="ECO:0000313" key="6">
    <source>
        <dbReference type="EMBL" id="GFR46384.1"/>
    </source>
</evidence>
<dbReference type="GO" id="GO:0051536">
    <property type="term" value="F:iron-sulfur cluster binding"/>
    <property type="evidence" value="ECO:0007669"/>
    <property type="project" value="UniProtKB-KW"/>
</dbReference>
<organism evidence="6 8">
    <name type="scientific">Astrephomene gubernaculifera</name>
    <dbReference type="NCBI Taxonomy" id="47775"/>
    <lineage>
        <taxon>Eukaryota</taxon>
        <taxon>Viridiplantae</taxon>
        <taxon>Chlorophyta</taxon>
        <taxon>core chlorophytes</taxon>
        <taxon>Chlorophyceae</taxon>
        <taxon>CS clade</taxon>
        <taxon>Chlamydomonadales</taxon>
        <taxon>Astrephomenaceae</taxon>
        <taxon>Astrephomene</taxon>
    </lineage>
</organism>
<evidence type="ECO:0000256" key="1">
    <source>
        <dbReference type="ARBA" id="ARBA00022723"/>
    </source>
</evidence>
<dbReference type="GO" id="GO:0016226">
    <property type="term" value="P:iron-sulfur cluster assembly"/>
    <property type="evidence" value="ECO:0007669"/>
    <property type="project" value="InterPro"/>
</dbReference>
<name>A0AAD3HM22_9CHLO</name>
<dbReference type="Proteomes" id="UP001054857">
    <property type="component" value="Unassembled WGS sequence"/>
</dbReference>
<dbReference type="EMBL" id="BMAR01000014">
    <property type="protein sequence ID" value="GFR46397.1"/>
    <property type="molecule type" value="Genomic_DNA"/>
</dbReference>
<evidence type="ECO:0008006" key="9">
    <source>
        <dbReference type="Google" id="ProtNLM"/>
    </source>
</evidence>
<keyword evidence="1" id="KW-0479">Metal-binding</keyword>
<dbReference type="GO" id="GO:0005829">
    <property type="term" value="C:cytosol"/>
    <property type="evidence" value="ECO:0007669"/>
    <property type="project" value="TreeGrafter"/>
</dbReference>
<feature type="non-terminal residue" evidence="6">
    <location>
        <position position="154"/>
    </location>
</feature>
<dbReference type="InterPro" id="IPR019591">
    <property type="entry name" value="Mrp/NBP35_ATP-bd"/>
</dbReference>
<dbReference type="InterPro" id="IPR027417">
    <property type="entry name" value="P-loop_NTPase"/>
</dbReference>
<dbReference type="SUPFAM" id="SSF52540">
    <property type="entry name" value="P-loop containing nucleoside triphosphate hydrolases"/>
    <property type="match status" value="1"/>
</dbReference>
<dbReference type="GO" id="GO:0005524">
    <property type="term" value="F:ATP binding"/>
    <property type="evidence" value="ECO:0007669"/>
    <property type="project" value="UniProtKB-KW"/>
</dbReference>
<protein>
    <recommendedName>
        <fullName evidence="9">Cytosolic Fe-S cluster assembly factor NUBP2</fullName>
    </recommendedName>
</protein>
<dbReference type="GO" id="GO:0046872">
    <property type="term" value="F:metal ion binding"/>
    <property type="evidence" value="ECO:0007669"/>
    <property type="project" value="UniProtKB-KW"/>
</dbReference>
<keyword evidence="8" id="KW-1185">Reference proteome</keyword>